<accession>A0A4R0ND69</accession>
<evidence type="ECO:0000313" key="1">
    <source>
        <dbReference type="EMBL" id="TCC98301.1"/>
    </source>
</evidence>
<keyword evidence="2" id="KW-1185">Reference proteome</keyword>
<evidence type="ECO:0000313" key="2">
    <source>
        <dbReference type="Proteomes" id="UP000293347"/>
    </source>
</evidence>
<dbReference type="AlphaFoldDB" id="A0A4R0ND69"/>
<name>A0A4R0ND69_9SPHI</name>
<dbReference type="RefSeq" id="WP_131597673.1">
    <property type="nucleotide sequence ID" value="NZ_SJSL01000007.1"/>
</dbReference>
<dbReference type="Proteomes" id="UP000293347">
    <property type="component" value="Unassembled WGS sequence"/>
</dbReference>
<sequence>MKALPLYILLLVASIGLSCKKNCCTNIDANITISLVSKSSENLLAPPNGLTLADINVYYMKDGVKMLYFERHLNASKGVLIHKHSDGQEKLTLFPTLNKDKFTETLVEFGDLGTDTIRCEYHKTNNQDLVKKVWLNGKLVWDNNGIRAITIVK</sequence>
<reference evidence="1 2" key="1">
    <citation type="submission" date="2019-02" db="EMBL/GenBank/DDBJ databases">
        <title>Pedobacter sp. RP-1-14 sp. nov., isolated from Arctic soil.</title>
        <authorList>
            <person name="Dahal R.H."/>
        </authorList>
    </citation>
    <scope>NUCLEOTIDE SEQUENCE [LARGE SCALE GENOMIC DNA]</scope>
    <source>
        <strain evidence="1 2">RP-1-14</strain>
    </source>
</reference>
<gene>
    <name evidence="1" type="ORF">EZ437_19135</name>
</gene>
<dbReference type="PROSITE" id="PS51257">
    <property type="entry name" value="PROKAR_LIPOPROTEIN"/>
    <property type="match status" value="1"/>
</dbReference>
<dbReference type="OrthoDB" id="1445731at2"/>
<comment type="caution">
    <text evidence="1">The sequence shown here is derived from an EMBL/GenBank/DDBJ whole genome shotgun (WGS) entry which is preliminary data.</text>
</comment>
<protein>
    <submittedName>
        <fullName evidence="1">Uncharacterized protein</fullName>
    </submittedName>
</protein>
<proteinExistence type="predicted"/>
<organism evidence="1 2">
    <name type="scientific">Pedobacter psychroterrae</name>
    <dbReference type="NCBI Taxonomy" id="2530453"/>
    <lineage>
        <taxon>Bacteria</taxon>
        <taxon>Pseudomonadati</taxon>
        <taxon>Bacteroidota</taxon>
        <taxon>Sphingobacteriia</taxon>
        <taxon>Sphingobacteriales</taxon>
        <taxon>Sphingobacteriaceae</taxon>
        <taxon>Pedobacter</taxon>
    </lineage>
</organism>
<dbReference type="EMBL" id="SJSL01000007">
    <property type="protein sequence ID" value="TCC98301.1"/>
    <property type="molecule type" value="Genomic_DNA"/>
</dbReference>